<dbReference type="AlphaFoldDB" id="A0A2G2WEL5"/>
<feature type="region of interest" description="Disordered" evidence="1">
    <location>
        <begin position="154"/>
        <end position="185"/>
    </location>
</feature>
<reference evidence="3" key="2">
    <citation type="journal article" date="2017" name="J. Anim. Genet.">
        <title>Multiple reference genome sequences of hot pepper reveal the massive evolution of plant disease resistance genes by retroduplication.</title>
        <authorList>
            <person name="Kim S."/>
            <person name="Park J."/>
            <person name="Yeom S.-I."/>
            <person name="Kim Y.-M."/>
            <person name="Seo E."/>
            <person name="Kim K.-T."/>
            <person name="Kim M.-S."/>
            <person name="Lee J.M."/>
            <person name="Cheong K."/>
            <person name="Shin H.-S."/>
            <person name="Kim S.-B."/>
            <person name="Han K."/>
            <person name="Lee J."/>
            <person name="Park M."/>
            <person name="Lee H.-A."/>
            <person name="Lee H.-Y."/>
            <person name="Lee Y."/>
            <person name="Oh S."/>
            <person name="Lee J.H."/>
            <person name="Choi E."/>
            <person name="Choi E."/>
            <person name="Lee S.E."/>
            <person name="Jeon J."/>
            <person name="Kim H."/>
            <person name="Choi G."/>
            <person name="Song H."/>
            <person name="Lee J."/>
            <person name="Lee S.-C."/>
            <person name="Kwon J.-K."/>
            <person name="Lee H.-Y."/>
            <person name="Koo N."/>
            <person name="Hong Y."/>
            <person name="Kim R.W."/>
            <person name="Kang W.-H."/>
            <person name="Huh J.H."/>
            <person name="Kang B.-C."/>
            <person name="Yang T.-J."/>
            <person name="Lee Y.-H."/>
            <person name="Bennetzen J.L."/>
            <person name="Choi D."/>
        </authorList>
    </citation>
    <scope>NUCLEOTIDE SEQUENCE [LARGE SCALE GENOMIC DNA]</scope>
    <source>
        <strain evidence="3">cv. PBC81</strain>
    </source>
</reference>
<proteinExistence type="predicted"/>
<dbReference type="Proteomes" id="UP000224567">
    <property type="component" value="Unassembled WGS sequence"/>
</dbReference>
<protein>
    <submittedName>
        <fullName evidence="2">Uncharacterized protein</fullName>
    </submittedName>
</protein>
<gene>
    <name evidence="2" type="ORF">CQW23_17702</name>
</gene>
<evidence type="ECO:0000313" key="2">
    <source>
        <dbReference type="EMBL" id="PHT43677.1"/>
    </source>
</evidence>
<sequence length="185" mass="20651">MPKSYARPIHTYYWILDKETIVERINPNDEIEKPLPPPTKLNLTPLDNVAQLTPTPSAEIDILLLPNVVRLKFICLHRCTFQIDLTDATGLTTTLISGALGEKILSMTAEDIFNTTCVKLLHLDHSYQMLSNKLFNIQPKKSSWRIAKKVKPLATSEQEMEPTIVESGSASATLAPEPLTSAKKN</sequence>
<reference evidence="2 3" key="1">
    <citation type="journal article" date="2017" name="Genome Biol.">
        <title>New reference genome sequences of hot pepper reveal the massive evolution of plant disease-resistance genes by retroduplication.</title>
        <authorList>
            <person name="Kim S."/>
            <person name="Park J."/>
            <person name="Yeom S.I."/>
            <person name="Kim Y.M."/>
            <person name="Seo E."/>
            <person name="Kim K.T."/>
            <person name="Kim M.S."/>
            <person name="Lee J.M."/>
            <person name="Cheong K."/>
            <person name="Shin H.S."/>
            <person name="Kim S.B."/>
            <person name="Han K."/>
            <person name="Lee J."/>
            <person name="Park M."/>
            <person name="Lee H.A."/>
            <person name="Lee H.Y."/>
            <person name="Lee Y."/>
            <person name="Oh S."/>
            <person name="Lee J.H."/>
            <person name="Choi E."/>
            <person name="Choi E."/>
            <person name="Lee S.E."/>
            <person name="Jeon J."/>
            <person name="Kim H."/>
            <person name="Choi G."/>
            <person name="Song H."/>
            <person name="Lee J."/>
            <person name="Lee S.C."/>
            <person name="Kwon J.K."/>
            <person name="Lee H.Y."/>
            <person name="Koo N."/>
            <person name="Hong Y."/>
            <person name="Kim R.W."/>
            <person name="Kang W.H."/>
            <person name="Huh J.H."/>
            <person name="Kang B.C."/>
            <person name="Yang T.J."/>
            <person name="Lee Y.H."/>
            <person name="Bennetzen J.L."/>
            <person name="Choi D."/>
        </authorList>
    </citation>
    <scope>NUCLEOTIDE SEQUENCE [LARGE SCALE GENOMIC DNA]</scope>
    <source>
        <strain evidence="3">cv. PBC81</strain>
    </source>
</reference>
<dbReference type="PANTHER" id="PTHR47910">
    <property type="entry name" value="RIBULOSE BISPHOSPHATE CARBOXYLASE LARGE CHAIN, CATALYTIC DOMAIN-CONTAINING PROTEIN"/>
    <property type="match status" value="1"/>
</dbReference>
<name>A0A2G2WEL5_CAPBA</name>
<comment type="caution">
    <text evidence="2">The sequence shown here is derived from an EMBL/GenBank/DDBJ whole genome shotgun (WGS) entry which is preliminary data.</text>
</comment>
<organism evidence="2 3">
    <name type="scientific">Capsicum baccatum</name>
    <name type="common">Peruvian pepper</name>
    <dbReference type="NCBI Taxonomy" id="33114"/>
    <lineage>
        <taxon>Eukaryota</taxon>
        <taxon>Viridiplantae</taxon>
        <taxon>Streptophyta</taxon>
        <taxon>Embryophyta</taxon>
        <taxon>Tracheophyta</taxon>
        <taxon>Spermatophyta</taxon>
        <taxon>Magnoliopsida</taxon>
        <taxon>eudicotyledons</taxon>
        <taxon>Gunneridae</taxon>
        <taxon>Pentapetalae</taxon>
        <taxon>asterids</taxon>
        <taxon>lamiids</taxon>
        <taxon>Solanales</taxon>
        <taxon>Solanaceae</taxon>
        <taxon>Solanoideae</taxon>
        <taxon>Capsiceae</taxon>
        <taxon>Capsicum</taxon>
    </lineage>
</organism>
<evidence type="ECO:0000313" key="3">
    <source>
        <dbReference type="Proteomes" id="UP000224567"/>
    </source>
</evidence>
<keyword evidence="3" id="KW-1185">Reference proteome</keyword>
<accession>A0A2G2WEL5</accession>
<evidence type="ECO:0000256" key="1">
    <source>
        <dbReference type="SAM" id="MobiDB-lite"/>
    </source>
</evidence>
<dbReference type="OrthoDB" id="1306255at2759"/>
<dbReference type="EMBL" id="MLFT02000007">
    <property type="protein sequence ID" value="PHT43677.1"/>
    <property type="molecule type" value="Genomic_DNA"/>
</dbReference>
<dbReference type="PANTHER" id="PTHR47910:SF2">
    <property type="entry name" value="RIBULOSE BISPHOSPHATE CARBOXYLASE LARGE CHAIN, CATALYTIC DOMAIN-CONTAINING PROTEIN"/>
    <property type="match status" value="1"/>
</dbReference>